<sequence length="233" mass="26297">MKTQKLLAFVIGSVQVIAHPNNQHHAALKNYTDAHSLGEGYKFTPHEGWEHANATNLPYKYGQDHKNRFHEHHGHSQGTHNRPGLTGITGILDGVKDTVFHLIWKAFGKPEKVKITWYTGKDLENPSCWAKANWTPTDDSFICALTMKGWTTKPKCFEFIELCNSPSRCVFLRVIDSCAGCEEGSKHVDMTKRAFKQVAPGLDTGIMTVQMRRATPPPDVWYEDLWGPKEHGT</sequence>
<gene>
    <name evidence="1" type="ORF">BDN72DRAFT_831451</name>
</gene>
<dbReference type="Proteomes" id="UP000308600">
    <property type="component" value="Unassembled WGS sequence"/>
</dbReference>
<name>A0ACD3BDB4_9AGAR</name>
<proteinExistence type="predicted"/>
<reference evidence="1 2" key="1">
    <citation type="journal article" date="2019" name="Nat. Ecol. Evol.">
        <title>Megaphylogeny resolves global patterns of mushroom evolution.</title>
        <authorList>
            <person name="Varga T."/>
            <person name="Krizsan K."/>
            <person name="Foldi C."/>
            <person name="Dima B."/>
            <person name="Sanchez-Garcia M."/>
            <person name="Sanchez-Ramirez S."/>
            <person name="Szollosi G.J."/>
            <person name="Szarkandi J.G."/>
            <person name="Papp V."/>
            <person name="Albert L."/>
            <person name="Andreopoulos W."/>
            <person name="Angelini C."/>
            <person name="Antonin V."/>
            <person name="Barry K.W."/>
            <person name="Bougher N.L."/>
            <person name="Buchanan P."/>
            <person name="Buyck B."/>
            <person name="Bense V."/>
            <person name="Catcheside P."/>
            <person name="Chovatia M."/>
            <person name="Cooper J."/>
            <person name="Damon W."/>
            <person name="Desjardin D."/>
            <person name="Finy P."/>
            <person name="Geml J."/>
            <person name="Haridas S."/>
            <person name="Hughes K."/>
            <person name="Justo A."/>
            <person name="Karasinski D."/>
            <person name="Kautmanova I."/>
            <person name="Kiss B."/>
            <person name="Kocsube S."/>
            <person name="Kotiranta H."/>
            <person name="LaButti K.M."/>
            <person name="Lechner B.E."/>
            <person name="Liimatainen K."/>
            <person name="Lipzen A."/>
            <person name="Lukacs Z."/>
            <person name="Mihaltcheva S."/>
            <person name="Morgado L.N."/>
            <person name="Niskanen T."/>
            <person name="Noordeloos M.E."/>
            <person name="Ohm R.A."/>
            <person name="Ortiz-Santana B."/>
            <person name="Ovrebo C."/>
            <person name="Racz N."/>
            <person name="Riley R."/>
            <person name="Savchenko A."/>
            <person name="Shiryaev A."/>
            <person name="Soop K."/>
            <person name="Spirin V."/>
            <person name="Szebenyi C."/>
            <person name="Tomsovsky M."/>
            <person name="Tulloss R.E."/>
            <person name="Uehling J."/>
            <person name="Grigoriev I.V."/>
            <person name="Vagvolgyi C."/>
            <person name="Papp T."/>
            <person name="Martin F.M."/>
            <person name="Miettinen O."/>
            <person name="Hibbett D.S."/>
            <person name="Nagy L.G."/>
        </authorList>
    </citation>
    <scope>NUCLEOTIDE SEQUENCE [LARGE SCALE GENOMIC DNA]</scope>
    <source>
        <strain evidence="1 2">NL-1719</strain>
    </source>
</reference>
<organism evidence="1 2">
    <name type="scientific">Pluteus cervinus</name>
    <dbReference type="NCBI Taxonomy" id="181527"/>
    <lineage>
        <taxon>Eukaryota</taxon>
        <taxon>Fungi</taxon>
        <taxon>Dikarya</taxon>
        <taxon>Basidiomycota</taxon>
        <taxon>Agaricomycotina</taxon>
        <taxon>Agaricomycetes</taxon>
        <taxon>Agaricomycetidae</taxon>
        <taxon>Agaricales</taxon>
        <taxon>Pluteineae</taxon>
        <taxon>Pluteaceae</taxon>
        <taxon>Pluteus</taxon>
    </lineage>
</organism>
<accession>A0ACD3BDB4</accession>
<evidence type="ECO:0000313" key="1">
    <source>
        <dbReference type="EMBL" id="TFK76008.1"/>
    </source>
</evidence>
<keyword evidence="2" id="KW-1185">Reference proteome</keyword>
<evidence type="ECO:0000313" key="2">
    <source>
        <dbReference type="Proteomes" id="UP000308600"/>
    </source>
</evidence>
<protein>
    <submittedName>
        <fullName evidence="1">Uncharacterized protein</fullName>
    </submittedName>
</protein>
<dbReference type="EMBL" id="ML208261">
    <property type="protein sequence ID" value="TFK76008.1"/>
    <property type="molecule type" value="Genomic_DNA"/>
</dbReference>